<evidence type="ECO:0000256" key="9">
    <source>
        <dbReference type="ARBA" id="ARBA00048453"/>
    </source>
</evidence>
<evidence type="ECO:0000256" key="4">
    <source>
        <dbReference type="ARBA" id="ARBA00011738"/>
    </source>
</evidence>
<evidence type="ECO:0000256" key="5">
    <source>
        <dbReference type="ARBA" id="ARBA00011889"/>
    </source>
</evidence>
<dbReference type="InterPro" id="IPR036320">
    <property type="entry name" value="Glycosyl_Trfase_fam3_N_dom_sf"/>
</dbReference>
<dbReference type="InterPro" id="IPR036566">
    <property type="entry name" value="PYNP-like_C_sf"/>
</dbReference>
<feature type="domain" description="Pyrimidine nucleoside phosphorylase C-terminal" evidence="11">
    <location>
        <begin position="345"/>
        <end position="419"/>
    </location>
</feature>
<dbReference type="GO" id="GO:0004645">
    <property type="term" value="F:1,4-alpha-oligoglucan phosphorylase activity"/>
    <property type="evidence" value="ECO:0007669"/>
    <property type="project" value="InterPro"/>
</dbReference>
<evidence type="ECO:0000256" key="3">
    <source>
        <dbReference type="ARBA" id="ARBA00006915"/>
    </source>
</evidence>
<comment type="caution">
    <text evidence="12">The sequence shown here is derived from an EMBL/GenBank/DDBJ whole genome shotgun (WGS) entry which is preliminary data.</text>
</comment>
<dbReference type="Gene3D" id="3.90.1170.30">
    <property type="entry name" value="Pyrimidine nucleoside phosphorylase-like, C-terminal domain"/>
    <property type="match status" value="1"/>
</dbReference>
<dbReference type="SUPFAM" id="SSF52418">
    <property type="entry name" value="Nucleoside phosphorylase/phosphoribosyltransferase catalytic domain"/>
    <property type="match status" value="1"/>
</dbReference>
<dbReference type="SUPFAM" id="SSF47648">
    <property type="entry name" value="Nucleoside phosphorylase/phosphoribosyltransferase N-terminal domain"/>
    <property type="match status" value="1"/>
</dbReference>
<dbReference type="STRING" id="555088.DealDRAFT_0710"/>
<protein>
    <recommendedName>
        <fullName evidence="6">Pyrimidine-nucleoside phosphorylase</fullName>
        <ecNumber evidence="5">2.4.2.2</ecNumber>
    </recommendedName>
</protein>
<evidence type="ECO:0000259" key="11">
    <source>
        <dbReference type="SMART" id="SM00941"/>
    </source>
</evidence>
<dbReference type="NCBIfam" id="TIGR02644">
    <property type="entry name" value="Y_phosphoryl"/>
    <property type="match status" value="1"/>
</dbReference>
<dbReference type="Pfam" id="PF00591">
    <property type="entry name" value="Glycos_transf_3"/>
    <property type="match status" value="1"/>
</dbReference>
<dbReference type="FunFam" id="3.40.1030.10:FF:000003">
    <property type="entry name" value="Pyrimidine-nucleoside phosphorylase"/>
    <property type="match status" value="1"/>
</dbReference>
<dbReference type="PIRSF" id="PIRSF000478">
    <property type="entry name" value="TP_PyNP"/>
    <property type="match status" value="1"/>
</dbReference>
<dbReference type="Gene3D" id="1.20.970.10">
    <property type="entry name" value="Transferase, Pyrimidine Nucleoside Phosphorylase, Chain C"/>
    <property type="match status" value="1"/>
</dbReference>
<comment type="catalytic activity">
    <reaction evidence="10">
        <text>thymidine + phosphate = 2-deoxy-alpha-D-ribose 1-phosphate + thymine</text>
        <dbReference type="Rhea" id="RHEA:16037"/>
        <dbReference type="ChEBI" id="CHEBI:17748"/>
        <dbReference type="ChEBI" id="CHEBI:17821"/>
        <dbReference type="ChEBI" id="CHEBI:43474"/>
        <dbReference type="ChEBI" id="CHEBI:57259"/>
        <dbReference type="EC" id="2.4.2.2"/>
    </reaction>
</comment>
<dbReference type="SMART" id="SM00941">
    <property type="entry name" value="PYNP_C"/>
    <property type="match status" value="1"/>
</dbReference>
<dbReference type="GO" id="GO:0047847">
    <property type="term" value="F:deoxyuridine phosphorylase activity"/>
    <property type="evidence" value="ECO:0007669"/>
    <property type="project" value="RHEA"/>
</dbReference>
<dbReference type="PANTHER" id="PTHR10515">
    <property type="entry name" value="THYMIDINE PHOSPHORYLASE"/>
    <property type="match status" value="1"/>
</dbReference>
<dbReference type="Pfam" id="PF07831">
    <property type="entry name" value="PYNP_C"/>
    <property type="match status" value="1"/>
</dbReference>
<evidence type="ECO:0000256" key="7">
    <source>
        <dbReference type="ARBA" id="ARBA00022676"/>
    </source>
</evidence>
<dbReference type="Gene3D" id="3.40.1030.10">
    <property type="entry name" value="Nucleoside phosphorylase/phosphoribosyltransferase catalytic domain"/>
    <property type="match status" value="1"/>
</dbReference>
<dbReference type="NCBIfam" id="NF004490">
    <property type="entry name" value="PRK05820.1"/>
    <property type="match status" value="1"/>
</dbReference>
<name>C0GE01_DETAL</name>
<evidence type="ECO:0000313" key="13">
    <source>
        <dbReference type="Proteomes" id="UP000006443"/>
    </source>
</evidence>
<proteinExistence type="inferred from homology"/>
<comment type="similarity">
    <text evidence="3">Belongs to the thymidine/pyrimidine-nucleoside phosphorylase family.</text>
</comment>
<comment type="function">
    <text evidence="2">Catalyzes phosphorolysis of the pyrimidine nucleosides uridine, thymidine and 2'-deoxyuridine with the formation of the corresponding pyrimidine base and ribose-1-phosphate.</text>
</comment>
<dbReference type="InterPro" id="IPR018090">
    <property type="entry name" value="Pyrmidine_PPas_bac/euk"/>
</dbReference>
<dbReference type="GO" id="GO:0006206">
    <property type="term" value="P:pyrimidine nucleobase metabolic process"/>
    <property type="evidence" value="ECO:0007669"/>
    <property type="project" value="InterPro"/>
</dbReference>
<keyword evidence="13" id="KW-1185">Reference proteome</keyword>
<dbReference type="GO" id="GO:0005829">
    <property type="term" value="C:cytosol"/>
    <property type="evidence" value="ECO:0007669"/>
    <property type="project" value="TreeGrafter"/>
</dbReference>
<evidence type="ECO:0000256" key="10">
    <source>
        <dbReference type="ARBA" id="ARBA00048525"/>
    </source>
</evidence>
<dbReference type="eggNOG" id="COG0213">
    <property type="taxonomic scope" value="Bacteria"/>
</dbReference>
<dbReference type="EMBL" id="ACJM01000003">
    <property type="protein sequence ID" value="EEG78295.1"/>
    <property type="molecule type" value="Genomic_DNA"/>
</dbReference>
<evidence type="ECO:0000256" key="8">
    <source>
        <dbReference type="ARBA" id="ARBA00022679"/>
    </source>
</evidence>
<dbReference type="InterPro" id="IPR035902">
    <property type="entry name" value="Nuc_phospho_transferase"/>
</dbReference>
<reference evidence="12 13" key="1">
    <citation type="submission" date="2009-02" db="EMBL/GenBank/DDBJ databases">
        <title>Sequencing of the draft genome and assembly of Dethiobacter alkaliphilus AHT 1.</title>
        <authorList>
            <consortium name="US DOE Joint Genome Institute (JGI-PGF)"/>
            <person name="Lucas S."/>
            <person name="Copeland A."/>
            <person name="Lapidus A."/>
            <person name="Glavina del Rio T."/>
            <person name="Dalin E."/>
            <person name="Tice H."/>
            <person name="Bruce D."/>
            <person name="Goodwin L."/>
            <person name="Pitluck S."/>
            <person name="Larimer F."/>
            <person name="Land M.L."/>
            <person name="Hauser L."/>
            <person name="Muyzer G."/>
        </authorList>
    </citation>
    <scope>NUCLEOTIDE SEQUENCE [LARGE SCALE GENOMIC DNA]</scope>
    <source>
        <strain evidence="12 13">AHT 1</strain>
    </source>
</reference>
<dbReference type="GO" id="GO:0006213">
    <property type="term" value="P:pyrimidine nucleoside metabolic process"/>
    <property type="evidence" value="ECO:0007669"/>
    <property type="project" value="InterPro"/>
</dbReference>
<dbReference type="InterPro" id="IPR000053">
    <property type="entry name" value="Thymidine/pyrmidine_PPase"/>
</dbReference>
<comment type="catalytic activity">
    <reaction evidence="9">
        <text>uridine + phosphate = alpha-D-ribose 1-phosphate + uracil</text>
        <dbReference type="Rhea" id="RHEA:24388"/>
        <dbReference type="ChEBI" id="CHEBI:16704"/>
        <dbReference type="ChEBI" id="CHEBI:17568"/>
        <dbReference type="ChEBI" id="CHEBI:43474"/>
        <dbReference type="ChEBI" id="CHEBI:57720"/>
        <dbReference type="EC" id="2.4.2.2"/>
    </reaction>
</comment>
<accession>C0GE01</accession>
<evidence type="ECO:0000313" key="12">
    <source>
        <dbReference type="EMBL" id="EEG78295.1"/>
    </source>
</evidence>
<dbReference type="InterPro" id="IPR013102">
    <property type="entry name" value="PYNP_C"/>
</dbReference>
<dbReference type="GO" id="GO:0004850">
    <property type="term" value="F:uridine phosphorylase activity"/>
    <property type="evidence" value="ECO:0007669"/>
    <property type="project" value="RHEA"/>
</dbReference>
<dbReference type="Pfam" id="PF02885">
    <property type="entry name" value="Glycos_trans_3N"/>
    <property type="match status" value="1"/>
</dbReference>
<sequence length="435" mass="46009">MRAVDIILRKRDGAKLSPEEISFFIRHYLQGSIADYQVSALLMAIYFQGMDAKETAALTEALVNSGETLDFSGFLRPVGDKHSTGGVGDKTTLVLLPLVAAKGMTMAKMSGRGLGHTGGTIDKLACIPGFRTDLSRREFMAQVKELGVAVMGQSPEMTPADGQLYALRDVTATVDSIPLIASSVMSKKIAAGAGTIVLDVKAGSGAFMQDAEEARQLAEAMVDIGSVLGRKTVALITDMDQPLGHAVGNHLEVAEAIETLQGHGPADLRELSLELGAELLAGSGIMEDRHQAKKSLQESLSDGSALEMFRRFVTAQGGDAGVADDLSLLGSSPHRLTLTAPQNGYIGRLDARTVGNAAVLSGAGREKKGDDIDLLAGIRLYKKRGEKVQAGEVLAEVSGSHRDKLQAALEKLSDAYSFSEKPPAPQSLIIERVAK</sequence>
<organism evidence="12 13">
    <name type="scientific">Dethiobacter alkaliphilus AHT 1</name>
    <dbReference type="NCBI Taxonomy" id="555088"/>
    <lineage>
        <taxon>Bacteria</taxon>
        <taxon>Bacillati</taxon>
        <taxon>Bacillota</taxon>
        <taxon>Dethiobacteria</taxon>
        <taxon>Dethiobacterales</taxon>
        <taxon>Dethiobacteraceae</taxon>
        <taxon>Dethiobacter</taxon>
    </lineage>
</organism>
<evidence type="ECO:0000256" key="6">
    <source>
        <dbReference type="ARBA" id="ARBA00014680"/>
    </source>
</evidence>
<dbReference type="EC" id="2.4.2.2" evidence="5"/>
<dbReference type="GO" id="GO:0009032">
    <property type="term" value="F:thymidine phosphorylase activity"/>
    <property type="evidence" value="ECO:0007669"/>
    <property type="project" value="RHEA"/>
</dbReference>
<evidence type="ECO:0000256" key="2">
    <source>
        <dbReference type="ARBA" id="ARBA00003877"/>
    </source>
</evidence>
<dbReference type="AlphaFoldDB" id="C0GE01"/>
<dbReference type="RefSeq" id="WP_008514930.1">
    <property type="nucleotide sequence ID" value="NZ_ACJM01000003.1"/>
</dbReference>
<dbReference type="SUPFAM" id="SSF54680">
    <property type="entry name" value="Pyrimidine nucleoside phosphorylase C-terminal domain"/>
    <property type="match status" value="1"/>
</dbReference>
<dbReference type="OrthoDB" id="9763887at2"/>
<dbReference type="Proteomes" id="UP000006443">
    <property type="component" value="Unassembled WGS sequence"/>
</dbReference>
<gene>
    <name evidence="12" type="ORF">DealDRAFT_0710</name>
</gene>
<comment type="catalytic activity">
    <reaction evidence="1">
        <text>2'-deoxyuridine + phosphate = 2-deoxy-alpha-D-ribose 1-phosphate + uracil</text>
        <dbReference type="Rhea" id="RHEA:22824"/>
        <dbReference type="ChEBI" id="CHEBI:16450"/>
        <dbReference type="ChEBI" id="CHEBI:17568"/>
        <dbReference type="ChEBI" id="CHEBI:43474"/>
        <dbReference type="ChEBI" id="CHEBI:57259"/>
        <dbReference type="EC" id="2.4.2.2"/>
    </reaction>
</comment>
<keyword evidence="7 12" id="KW-0328">Glycosyltransferase</keyword>
<evidence type="ECO:0000256" key="1">
    <source>
        <dbReference type="ARBA" id="ARBA00001066"/>
    </source>
</evidence>
<keyword evidence="8 12" id="KW-0808">Transferase</keyword>
<dbReference type="PANTHER" id="PTHR10515:SF0">
    <property type="entry name" value="THYMIDINE PHOSPHORYLASE"/>
    <property type="match status" value="1"/>
</dbReference>
<dbReference type="InterPro" id="IPR017459">
    <property type="entry name" value="Glycosyl_Trfase_fam3_N_dom"/>
</dbReference>
<dbReference type="InterPro" id="IPR000312">
    <property type="entry name" value="Glycosyl_Trfase_fam3"/>
</dbReference>
<comment type="subunit">
    <text evidence="4">Homodimer.</text>
</comment>